<evidence type="ECO:0000259" key="8">
    <source>
        <dbReference type="Pfam" id="PF25975"/>
    </source>
</evidence>
<evidence type="ECO:0000259" key="6">
    <source>
        <dbReference type="Pfam" id="PF25919"/>
    </source>
</evidence>
<dbReference type="PANTHER" id="PTHR30097:SF15">
    <property type="entry name" value="CATION EFFLUX SYSTEM PROTEIN CUSB"/>
    <property type="match status" value="1"/>
</dbReference>
<dbReference type="InterPro" id="IPR006143">
    <property type="entry name" value="RND_pump_MFP"/>
</dbReference>
<dbReference type="GO" id="GO:0030288">
    <property type="term" value="C:outer membrane-bounded periplasmic space"/>
    <property type="evidence" value="ECO:0007669"/>
    <property type="project" value="TreeGrafter"/>
</dbReference>
<dbReference type="Gene3D" id="2.40.420.20">
    <property type="match status" value="1"/>
</dbReference>
<evidence type="ECO:0000256" key="4">
    <source>
        <dbReference type="SAM" id="Phobius"/>
    </source>
</evidence>
<dbReference type="GO" id="GO:0015679">
    <property type="term" value="P:plasma membrane copper ion transport"/>
    <property type="evidence" value="ECO:0007669"/>
    <property type="project" value="TreeGrafter"/>
</dbReference>
<evidence type="ECO:0000313" key="9">
    <source>
        <dbReference type="EMBL" id="XBH17444.1"/>
    </source>
</evidence>
<feature type="transmembrane region" description="Helical" evidence="4">
    <location>
        <begin position="9"/>
        <end position="29"/>
    </location>
</feature>
<dbReference type="Pfam" id="PF13115">
    <property type="entry name" value="YtkA"/>
    <property type="match status" value="1"/>
</dbReference>
<name>A0AAU7DIB2_9BACT</name>
<dbReference type="InterPro" id="IPR051909">
    <property type="entry name" value="MFP_Cation_Efflux"/>
</dbReference>
<dbReference type="InterPro" id="IPR013783">
    <property type="entry name" value="Ig-like_fold"/>
</dbReference>
<reference evidence="9" key="1">
    <citation type="submission" date="2023-03" db="EMBL/GenBank/DDBJ databases">
        <title>Edaphobacter sp.</title>
        <authorList>
            <person name="Huber K.J."/>
            <person name="Papendorf J."/>
            <person name="Pilke C."/>
            <person name="Bunk B."/>
            <person name="Sproeer C."/>
            <person name="Pester M."/>
        </authorList>
    </citation>
    <scope>NUCLEOTIDE SEQUENCE</scope>
    <source>
        <strain evidence="9">DSM 110680</strain>
    </source>
</reference>
<feature type="domain" description="YtkA-like" evidence="5">
    <location>
        <begin position="418"/>
        <end position="502"/>
    </location>
</feature>
<dbReference type="Gene3D" id="2.40.30.170">
    <property type="match status" value="1"/>
</dbReference>
<accession>A0AAU7DIB2</accession>
<evidence type="ECO:0000256" key="3">
    <source>
        <dbReference type="SAM" id="MobiDB-lite"/>
    </source>
</evidence>
<evidence type="ECO:0000259" key="7">
    <source>
        <dbReference type="Pfam" id="PF25954"/>
    </source>
</evidence>
<sequence length="524" mass="56476">MTGRTLKSAFAVSVVLCIGMASTLGYILWQHSDFAVMKTDAGTVVARGPEAQPETVNTRGPASSAKTDEPVLSPIQLSPQRMQEIGVTTTVAEMKDMNDELQAPGSVAIDEQRLSYVQTRFPGWIKSVFANATYQYVKKGQKLFTIYSPDLVSTEQEYLLAKKNQVAVSEHMHGTPAEEGNWLLQAAAERLRRYDIPEAEIEQLEKGGTASHEIGVESPASGYIIERNAMPNAYVQPETKLYTIADLSTVWIYANVPQADVGRLKPGDLGRVSVDAYPGRQFNGRIDQILPDVDATTRTVRVRLVMSNPGILLKPGMYVNVDIAAPLGRQLVIPASGMLQSGTRQIAFLDKGQGSLEPREIETGARLGDSVVVLKGLKAGDRIVSSASFLLDSEAQLQSSMSGYLPQQQNASPQQSTEQMHIDFSTDPNPPHKGSNKLHLKLTGADGKPIVSVQPSVTFFMPAMPAMGMAAEHAVAMLTDKGNGDYQGTVQLDSGGTWQVTVTVLRGTNTVAAKQLSISATGGM</sequence>
<dbReference type="Pfam" id="PF25975">
    <property type="entry name" value="CzcB_C"/>
    <property type="match status" value="1"/>
</dbReference>
<dbReference type="InterPro" id="IPR058792">
    <property type="entry name" value="Beta-barrel_RND_2"/>
</dbReference>
<comment type="similarity">
    <text evidence="1">Belongs to the membrane fusion protein (MFP) (TC 8.A.1) family.</text>
</comment>
<feature type="compositionally biased region" description="Polar residues" evidence="3">
    <location>
        <begin position="54"/>
        <end position="65"/>
    </location>
</feature>
<dbReference type="PANTHER" id="PTHR30097">
    <property type="entry name" value="CATION EFFLUX SYSTEM PROTEIN CUSB"/>
    <property type="match status" value="1"/>
</dbReference>
<dbReference type="Pfam" id="PF25919">
    <property type="entry name" value="BSH_CusB"/>
    <property type="match status" value="1"/>
</dbReference>
<evidence type="ECO:0000256" key="2">
    <source>
        <dbReference type="ARBA" id="ARBA00022448"/>
    </source>
</evidence>
<dbReference type="Gene3D" id="2.60.40.10">
    <property type="entry name" value="Immunoglobulins"/>
    <property type="match status" value="1"/>
</dbReference>
<dbReference type="GO" id="GO:0046914">
    <property type="term" value="F:transition metal ion binding"/>
    <property type="evidence" value="ECO:0007669"/>
    <property type="project" value="TreeGrafter"/>
</dbReference>
<dbReference type="GO" id="GO:0060003">
    <property type="term" value="P:copper ion export"/>
    <property type="evidence" value="ECO:0007669"/>
    <property type="project" value="TreeGrafter"/>
</dbReference>
<gene>
    <name evidence="9" type="ORF">P8935_23120</name>
</gene>
<evidence type="ECO:0000256" key="1">
    <source>
        <dbReference type="ARBA" id="ARBA00009477"/>
    </source>
</evidence>
<keyword evidence="4" id="KW-0472">Membrane</keyword>
<feature type="compositionally biased region" description="Polar residues" evidence="3">
    <location>
        <begin position="401"/>
        <end position="419"/>
    </location>
</feature>
<feature type="domain" description="CzcB-like C-terminal circularly permuted SH3-like" evidence="8">
    <location>
        <begin position="343"/>
        <end position="391"/>
    </location>
</feature>
<protein>
    <submittedName>
        <fullName evidence="9">Efflux RND transporter periplasmic adaptor subunit</fullName>
    </submittedName>
</protein>
<dbReference type="Pfam" id="PF25954">
    <property type="entry name" value="Beta-barrel_RND_2"/>
    <property type="match status" value="1"/>
</dbReference>
<dbReference type="GO" id="GO:0022857">
    <property type="term" value="F:transmembrane transporter activity"/>
    <property type="evidence" value="ECO:0007669"/>
    <property type="project" value="InterPro"/>
</dbReference>
<organism evidence="9">
    <name type="scientific">Telmatobacter sp. DSM 110680</name>
    <dbReference type="NCBI Taxonomy" id="3036704"/>
    <lineage>
        <taxon>Bacteria</taxon>
        <taxon>Pseudomonadati</taxon>
        <taxon>Acidobacteriota</taxon>
        <taxon>Terriglobia</taxon>
        <taxon>Terriglobales</taxon>
        <taxon>Acidobacteriaceae</taxon>
        <taxon>Telmatobacter</taxon>
    </lineage>
</organism>
<keyword evidence="4" id="KW-0812">Transmembrane</keyword>
<dbReference type="RefSeq" id="WP_348262669.1">
    <property type="nucleotide sequence ID" value="NZ_CP121196.1"/>
</dbReference>
<dbReference type="EMBL" id="CP121196">
    <property type="protein sequence ID" value="XBH17444.1"/>
    <property type="molecule type" value="Genomic_DNA"/>
</dbReference>
<evidence type="ECO:0000259" key="5">
    <source>
        <dbReference type="Pfam" id="PF13115"/>
    </source>
</evidence>
<feature type="region of interest" description="Disordered" evidence="3">
    <location>
        <begin position="401"/>
        <end position="437"/>
    </location>
</feature>
<dbReference type="NCBIfam" id="TIGR01730">
    <property type="entry name" value="RND_mfp"/>
    <property type="match status" value="1"/>
</dbReference>
<proteinExistence type="inferred from homology"/>
<dbReference type="SUPFAM" id="SSF111369">
    <property type="entry name" value="HlyD-like secretion proteins"/>
    <property type="match status" value="1"/>
</dbReference>
<keyword evidence="4" id="KW-1133">Transmembrane helix</keyword>
<dbReference type="GO" id="GO:0016020">
    <property type="term" value="C:membrane"/>
    <property type="evidence" value="ECO:0007669"/>
    <property type="project" value="InterPro"/>
</dbReference>
<feature type="domain" description="CusB-like barrel-sandwich hybrid" evidence="6">
    <location>
        <begin position="115"/>
        <end position="245"/>
    </location>
</feature>
<feature type="domain" description="CusB-like beta-barrel" evidence="7">
    <location>
        <begin position="249"/>
        <end position="325"/>
    </location>
</feature>
<feature type="region of interest" description="Disordered" evidence="3">
    <location>
        <begin position="47"/>
        <end position="70"/>
    </location>
</feature>
<dbReference type="InterPro" id="IPR058790">
    <property type="entry name" value="BSH_CusB"/>
</dbReference>
<dbReference type="AlphaFoldDB" id="A0AAU7DIB2"/>
<keyword evidence="2" id="KW-0813">Transport</keyword>
<dbReference type="InterPro" id="IPR058649">
    <property type="entry name" value="CzcB_C"/>
</dbReference>
<dbReference type="InterPro" id="IPR032693">
    <property type="entry name" value="YtkA-like_dom"/>
</dbReference>
<dbReference type="FunFam" id="2.40.30.170:FF:000010">
    <property type="entry name" value="Efflux RND transporter periplasmic adaptor subunit"/>
    <property type="match status" value="1"/>
</dbReference>